<comment type="caution">
    <text evidence="1">The sequence shown here is derived from an EMBL/GenBank/DDBJ whole genome shotgun (WGS) entry which is preliminary data.</text>
</comment>
<reference evidence="1 2" key="1">
    <citation type="submission" date="2016-05" db="EMBL/GenBank/DDBJ databases">
        <title>Genome sequencing of Acetobacter pasteurianus strain SRCM100623.</title>
        <authorList>
            <person name="Song Y.R."/>
        </authorList>
    </citation>
    <scope>NUCLEOTIDE SEQUENCE [LARGE SCALE GENOMIC DNA]</scope>
    <source>
        <strain evidence="1 2">SRCM100623</strain>
    </source>
</reference>
<organism evidence="1 2">
    <name type="scientific">Acetobacter pasteurianus</name>
    <name type="common">Acetobacter turbidans</name>
    <dbReference type="NCBI Taxonomy" id="438"/>
    <lineage>
        <taxon>Bacteria</taxon>
        <taxon>Pseudomonadati</taxon>
        <taxon>Pseudomonadota</taxon>
        <taxon>Alphaproteobacteria</taxon>
        <taxon>Acetobacterales</taxon>
        <taxon>Acetobacteraceae</taxon>
        <taxon>Acetobacter</taxon>
    </lineage>
</organism>
<dbReference type="Proteomes" id="UP000093796">
    <property type="component" value="Unassembled WGS sequence"/>
</dbReference>
<gene>
    <name evidence="1" type="ORF">SRCM100623_00962</name>
</gene>
<name>A0A1A0DAW0_ACEPA</name>
<dbReference type="EMBL" id="LYUD01000099">
    <property type="protein sequence ID" value="OAZ72423.1"/>
    <property type="molecule type" value="Genomic_DNA"/>
</dbReference>
<accession>A0A1A0DAW0</accession>
<proteinExistence type="predicted"/>
<evidence type="ECO:0000313" key="2">
    <source>
        <dbReference type="Proteomes" id="UP000093796"/>
    </source>
</evidence>
<dbReference type="RefSeq" id="WP_064776080.1">
    <property type="nucleotide sequence ID" value="NZ_LYUD01000099.1"/>
</dbReference>
<dbReference type="PATRIC" id="fig|438.15.peg.1110"/>
<sequence length="119" mass="13261">MQESVLEYGWFDLGNGRRVFRRLIPQNNKRSNLPCPMLIADTIEPTQSMADGKYYTSKQELRGTYKASGNPQGVEYIELGNDQNYNAPKGGHVKIDDMQVKDLIAQADAAVERGEGLPA</sequence>
<dbReference type="AlphaFoldDB" id="A0A1A0DAW0"/>
<dbReference type="OrthoDB" id="7221235at2"/>
<protein>
    <submittedName>
        <fullName evidence="1">Uncharacterized protein</fullName>
    </submittedName>
</protein>
<evidence type="ECO:0000313" key="1">
    <source>
        <dbReference type="EMBL" id="OAZ72423.1"/>
    </source>
</evidence>